<sequence length="381" mass="40784">MSEPVRDVGSRGEPAVMPGTRRSSEFPELGCYGLAGHATDPHALLDEVRTAEHLGLGTLFLSERFNTKEAFTLAGAAGAVTTDLRICTAATNHNTRHPLVTAAGAVTLHRLTRGRYSLGLGRGFDALFDVIGLPRITSAQLRDAVDIYRRLWRGETVLGHDGPAGKYPLLQLDPSYDENIPITLTAIGPATLRLAGEIADSVVLHTFFTDDTTARAVRTIRTAAETAGRDPAALRIWSVLAVVDESQGELARLRKLVGRLGTYLQGYGDILVRVNGWEQQVLDDFRAHPLVTGAGGALDAVASPETLTAVEDLLPGEWLAASATGTATHCATRIAAQFRAGVDGVILHGNTPAELTPVLTAWREYRSNEKSAGPADRFPEK</sequence>
<dbReference type="PANTHER" id="PTHR43244">
    <property type="match status" value="1"/>
</dbReference>
<dbReference type="InterPro" id="IPR022378">
    <property type="entry name" value="F420_OxRdatse_MSMEG2249_pred"/>
</dbReference>
<gene>
    <name evidence="4" type="ORF">ACH4WX_08330</name>
</gene>
<feature type="compositionally biased region" description="Basic and acidic residues" evidence="2">
    <location>
        <begin position="1"/>
        <end position="10"/>
    </location>
</feature>
<name>A0ABW7TKT5_9NOCA</name>
<keyword evidence="5" id="KW-1185">Reference proteome</keyword>
<evidence type="ECO:0000313" key="4">
    <source>
        <dbReference type="EMBL" id="MFI1460718.1"/>
    </source>
</evidence>
<protein>
    <submittedName>
        <fullName evidence="4">TIGR03857 family LLM class F420-dependent oxidoreductase</fullName>
    </submittedName>
</protein>
<comment type="caution">
    <text evidence="4">The sequence shown here is derived from an EMBL/GenBank/DDBJ whole genome shotgun (WGS) entry which is preliminary data.</text>
</comment>
<dbReference type="GeneID" id="93505123"/>
<accession>A0ABW7TKT5</accession>
<dbReference type="RefSeq" id="WP_081595515.1">
    <property type="nucleotide sequence ID" value="NZ_JBIRUQ010000001.1"/>
</dbReference>
<reference evidence="4 5" key="1">
    <citation type="submission" date="2024-10" db="EMBL/GenBank/DDBJ databases">
        <title>The Natural Products Discovery Center: Release of the First 8490 Sequenced Strains for Exploring Actinobacteria Biosynthetic Diversity.</title>
        <authorList>
            <person name="Kalkreuter E."/>
            <person name="Kautsar S.A."/>
            <person name="Yang D."/>
            <person name="Bader C.D."/>
            <person name="Teijaro C.N."/>
            <person name="Fluegel L."/>
            <person name="Davis C.M."/>
            <person name="Simpson J.R."/>
            <person name="Lauterbach L."/>
            <person name="Steele A.D."/>
            <person name="Gui C."/>
            <person name="Meng S."/>
            <person name="Li G."/>
            <person name="Viehrig K."/>
            <person name="Ye F."/>
            <person name="Su P."/>
            <person name="Kiefer A.F."/>
            <person name="Nichols A."/>
            <person name="Cepeda A.J."/>
            <person name="Yan W."/>
            <person name="Fan B."/>
            <person name="Jiang Y."/>
            <person name="Adhikari A."/>
            <person name="Zheng C.-J."/>
            <person name="Schuster L."/>
            <person name="Cowan T.M."/>
            <person name="Smanski M.J."/>
            <person name="Chevrette M.G."/>
            <person name="De Carvalho L.P.S."/>
            <person name="Shen B."/>
        </authorList>
    </citation>
    <scope>NUCLEOTIDE SEQUENCE [LARGE SCALE GENOMIC DNA]</scope>
    <source>
        <strain evidence="4 5">NPDC020568</strain>
    </source>
</reference>
<dbReference type="InterPro" id="IPR011251">
    <property type="entry name" value="Luciferase-like_dom"/>
</dbReference>
<evidence type="ECO:0000259" key="3">
    <source>
        <dbReference type="Pfam" id="PF00296"/>
    </source>
</evidence>
<proteinExistence type="predicted"/>
<dbReference type="InterPro" id="IPR036661">
    <property type="entry name" value="Luciferase-like_sf"/>
</dbReference>
<organism evidence="4 5">
    <name type="scientific">Nocardia carnea</name>
    <dbReference type="NCBI Taxonomy" id="37328"/>
    <lineage>
        <taxon>Bacteria</taxon>
        <taxon>Bacillati</taxon>
        <taxon>Actinomycetota</taxon>
        <taxon>Actinomycetes</taxon>
        <taxon>Mycobacteriales</taxon>
        <taxon>Nocardiaceae</taxon>
        <taxon>Nocardia</taxon>
    </lineage>
</organism>
<feature type="region of interest" description="Disordered" evidence="2">
    <location>
        <begin position="1"/>
        <end position="22"/>
    </location>
</feature>
<keyword evidence="1" id="KW-0560">Oxidoreductase</keyword>
<evidence type="ECO:0000256" key="2">
    <source>
        <dbReference type="SAM" id="MobiDB-lite"/>
    </source>
</evidence>
<evidence type="ECO:0000313" key="5">
    <source>
        <dbReference type="Proteomes" id="UP001611263"/>
    </source>
</evidence>
<dbReference type="NCBIfam" id="TIGR03857">
    <property type="entry name" value="F420_MSMEG_2249"/>
    <property type="match status" value="1"/>
</dbReference>
<evidence type="ECO:0000256" key="1">
    <source>
        <dbReference type="ARBA" id="ARBA00023002"/>
    </source>
</evidence>
<dbReference type="Proteomes" id="UP001611263">
    <property type="component" value="Unassembled WGS sequence"/>
</dbReference>
<dbReference type="InterPro" id="IPR050564">
    <property type="entry name" value="F420-G6PD/mer"/>
</dbReference>
<dbReference type="Pfam" id="PF00296">
    <property type="entry name" value="Bac_luciferase"/>
    <property type="match status" value="1"/>
</dbReference>
<dbReference type="Gene3D" id="3.20.20.30">
    <property type="entry name" value="Luciferase-like domain"/>
    <property type="match status" value="1"/>
</dbReference>
<dbReference type="EMBL" id="JBIRUQ010000001">
    <property type="protein sequence ID" value="MFI1460718.1"/>
    <property type="molecule type" value="Genomic_DNA"/>
</dbReference>
<dbReference type="PANTHER" id="PTHR43244:SF1">
    <property type="entry name" value="5,10-METHYLENETETRAHYDROMETHANOPTERIN REDUCTASE"/>
    <property type="match status" value="1"/>
</dbReference>
<feature type="domain" description="Luciferase-like" evidence="3">
    <location>
        <begin position="39"/>
        <end position="343"/>
    </location>
</feature>
<dbReference type="SUPFAM" id="SSF51679">
    <property type="entry name" value="Bacterial luciferase-like"/>
    <property type="match status" value="1"/>
</dbReference>